<accession>A0A6A5VPL4</accession>
<sequence>MRATPHLLGIPRDIRDKIYKDYITAEDGYMYNPSSGKLTTNGQPYLLSLMYTCRQIASEMGEPAICYHIINFKTLHSKDLRLRAFRYSYLLDLLWREKGKLMERCRPMITCEDLQQLSQRYTRIVRLKRAELGRPIINLS</sequence>
<organism evidence="1 2">
    <name type="scientific">Bimuria novae-zelandiae CBS 107.79</name>
    <dbReference type="NCBI Taxonomy" id="1447943"/>
    <lineage>
        <taxon>Eukaryota</taxon>
        <taxon>Fungi</taxon>
        <taxon>Dikarya</taxon>
        <taxon>Ascomycota</taxon>
        <taxon>Pezizomycotina</taxon>
        <taxon>Dothideomycetes</taxon>
        <taxon>Pleosporomycetidae</taxon>
        <taxon>Pleosporales</taxon>
        <taxon>Massarineae</taxon>
        <taxon>Didymosphaeriaceae</taxon>
        <taxon>Bimuria</taxon>
    </lineage>
</organism>
<reference evidence="1" key="1">
    <citation type="journal article" date="2020" name="Stud. Mycol.">
        <title>101 Dothideomycetes genomes: a test case for predicting lifestyles and emergence of pathogens.</title>
        <authorList>
            <person name="Haridas S."/>
            <person name="Albert R."/>
            <person name="Binder M."/>
            <person name="Bloem J."/>
            <person name="Labutti K."/>
            <person name="Salamov A."/>
            <person name="Andreopoulos B."/>
            <person name="Baker S."/>
            <person name="Barry K."/>
            <person name="Bills G."/>
            <person name="Bluhm B."/>
            <person name="Cannon C."/>
            <person name="Castanera R."/>
            <person name="Culley D."/>
            <person name="Daum C."/>
            <person name="Ezra D."/>
            <person name="Gonzalez J."/>
            <person name="Henrissat B."/>
            <person name="Kuo A."/>
            <person name="Liang C."/>
            <person name="Lipzen A."/>
            <person name="Lutzoni F."/>
            <person name="Magnuson J."/>
            <person name="Mondo S."/>
            <person name="Nolan M."/>
            <person name="Ohm R."/>
            <person name="Pangilinan J."/>
            <person name="Park H.-J."/>
            <person name="Ramirez L."/>
            <person name="Alfaro M."/>
            <person name="Sun H."/>
            <person name="Tritt A."/>
            <person name="Yoshinaga Y."/>
            <person name="Zwiers L.-H."/>
            <person name="Turgeon B."/>
            <person name="Goodwin S."/>
            <person name="Spatafora J."/>
            <person name="Crous P."/>
            <person name="Grigoriev I."/>
        </authorList>
    </citation>
    <scope>NUCLEOTIDE SEQUENCE</scope>
    <source>
        <strain evidence="1">CBS 107.79</strain>
    </source>
</reference>
<keyword evidence="2" id="KW-1185">Reference proteome</keyword>
<evidence type="ECO:0000313" key="2">
    <source>
        <dbReference type="Proteomes" id="UP000800036"/>
    </source>
</evidence>
<dbReference type="EMBL" id="ML976662">
    <property type="protein sequence ID" value="KAF1977662.1"/>
    <property type="molecule type" value="Genomic_DNA"/>
</dbReference>
<dbReference type="Proteomes" id="UP000800036">
    <property type="component" value="Unassembled WGS sequence"/>
</dbReference>
<gene>
    <name evidence="1" type="ORF">BU23DRAFT_270970</name>
</gene>
<name>A0A6A5VPL4_9PLEO</name>
<proteinExistence type="predicted"/>
<protein>
    <submittedName>
        <fullName evidence="1">Uncharacterized protein</fullName>
    </submittedName>
</protein>
<dbReference type="OrthoDB" id="5062850at2759"/>
<evidence type="ECO:0000313" key="1">
    <source>
        <dbReference type="EMBL" id="KAF1977662.1"/>
    </source>
</evidence>
<dbReference type="AlphaFoldDB" id="A0A6A5VPL4"/>